<evidence type="ECO:0000256" key="1">
    <source>
        <dbReference type="SAM" id="MobiDB-lite"/>
    </source>
</evidence>
<sequence length="118" mass="13209">MAKSSRSSTRKTNNQRLKKNVFGPTEDARAERLSAKLLELASLPKPEKETEMEDVAAQDAQNEKGTTGGGEQGDDTMDIDSKPSQRIGKKKIEKRRKKKSSIVFPKYKERTGGSKKKR</sequence>
<dbReference type="Proteomes" id="UP001174694">
    <property type="component" value="Unassembled WGS sequence"/>
</dbReference>
<feature type="region of interest" description="Disordered" evidence="1">
    <location>
        <begin position="39"/>
        <end position="118"/>
    </location>
</feature>
<dbReference type="AlphaFoldDB" id="A0AA38R5P6"/>
<dbReference type="InterPro" id="IPR019434">
    <property type="entry name" value="DUF2423"/>
</dbReference>
<protein>
    <recommendedName>
        <fullName evidence="2">DUF2423 domain-containing protein</fullName>
    </recommendedName>
</protein>
<accession>A0AA38R5P6</accession>
<dbReference type="GO" id="GO:0030687">
    <property type="term" value="C:preribosome, large subunit precursor"/>
    <property type="evidence" value="ECO:0007669"/>
    <property type="project" value="TreeGrafter"/>
</dbReference>
<dbReference type="PANTHER" id="PTHR28219:SF1">
    <property type="entry name" value="UPF0642 PROTEIN YBL028C"/>
    <property type="match status" value="1"/>
</dbReference>
<feature type="compositionally biased region" description="Basic residues" evidence="1">
    <location>
        <begin position="87"/>
        <end position="100"/>
    </location>
</feature>
<evidence type="ECO:0000313" key="3">
    <source>
        <dbReference type="EMBL" id="KAJ9134464.1"/>
    </source>
</evidence>
<name>A0AA38R5P6_9PEZI</name>
<dbReference type="PANTHER" id="PTHR28219">
    <property type="entry name" value="UPF0642 PROTEIN YBL028C"/>
    <property type="match status" value="1"/>
</dbReference>
<comment type="caution">
    <text evidence="3">The sequence shown here is derived from an EMBL/GenBank/DDBJ whole genome shotgun (WGS) entry which is preliminary data.</text>
</comment>
<keyword evidence="4" id="KW-1185">Reference proteome</keyword>
<feature type="region of interest" description="Disordered" evidence="1">
    <location>
        <begin position="1"/>
        <end position="26"/>
    </location>
</feature>
<proteinExistence type="predicted"/>
<feature type="compositionally biased region" description="Polar residues" evidence="1">
    <location>
        <begin position="1"/>
        <end position="15"/>
    </location>
</feature>
<dbReference type="EMBL" id="JANBVO010000043">
    <property type="protein sequence ID" value="KAJ9134464.1"/>
    <property type="molecule type" value="Genomic_DNA"/>
</dbReference>
<organism evidence="3 4">
    <name type="scientific">Pleurostoma richardsiae</name>
    <dbReference type="NCBI Taxonomy" id="41990"/>
    <lineage>
        <taxon>Eukaryota</taxon>
        <taxon>Fungi</taxon>
        <taxon>Dikarya</taxon>
        <taxon>Ascomycota</taxon>
        <taxon>Pezizomycotina</taxon>
        <taxon>Sordariomycetes</taxon>
        <taxon>Sordariomycetidae</taxon>
        <taxon>Calosphaeriales</taxon>
        <taxon>Pleurostomataceae</taxon>
        <taxon>Pleurostoma</taxon>
    </lineage>
</organism>
<feature type="domain" description="DUF2423" evidence="2">
    <location>
        <begin position="1"/>
        <end position="42"/>
    </location>
</feature>
<evidence type="ECO:0000313" key="4">
    <source>
        <dbReference type="Proteomes" id="UP001174694"/>
    </source>
</evidence>
<gene>
    <name evidence="3" type="ORF">NKR23_g10103</name>
</gene>
<dbReference type="Pfam" id="PF10338">
    <property type="entry name" value="YBL028C_N"/>
    <property type="match status" value="1"/>
</dbReference>
<reference evidence="3" key="1">
    <citation type="submission" date="2022-07" db="EMBL/GenBank/DDBJ databases">
        <title>Fungi with potential for degradation of polypropylene.</title>
        <authorList>
            <person name="Gostincar C."/>
        </authorList>
    </citation>
    <scope>NUCLEOTIDE SEQUENCE</scope>
    <source>
        <strain evidence="3">EXF-13308</strain>
    </source>
</reference>
<evidence type="ECO:0000259" key="2">
    <source>
        <dbReference type="Pfam" id="PF10338"/>
    </source>
</evidence>